<evidence type="ECO:0000256" key="4">
    <source>
        <dbReference type="ARBA" id="ARBA00022840"/>
    </source>
</evidence>
<evidence type="ECO:0000256" key="3">
    <source>
        <dbReference type="ARBA" id="ARBA00022806"/>
    </source>
</evidence>
<dbReference type="GO" id="GO:0003676">
    <property type="term" value="F:nucleic acid binding"/>
    <property type="evidence" value="ECO:0007669"/>
    <property type="project" value="InterPro"/>
</dbReference>
<sequence length="805" mass="89332">MLRRLQFWRGQCMIVLPYISLIEEKKVYLSSLCESNGVFVECYFSGGSQRLDPRIDIAISTVEKANSIINRCLLEGIKPSINMLIVDEAQTLESERGHLLELLLLKLRALNPQIQVVFLSATLPNPRAIARWLDAALYLYAERMQRDPPSQRVTEYAVVNGEVRSRDGAILRRLGVSDRTGALRELVRELLAQADASTVLVFCPTKSRCEKVVRLLLPLMPPLSPEHQQYVEAHLLLFARTHATRLDPAFARFLRAGVIYHHAGLTDEERLLAEGLFRRGCVRVLAATTTLSAGVNLNVAVVVLDGIRRGKQSYTRTEYQQMVGRTGRMGQTVAGRVFVLLDAADAAAYQRLAQREARDVSQTQDGAAEAESRRFLRSGDYWRKAVMELVGCGVARGALAVLQRLADQSFFGFLLGRPALRVGDFVSLRVEPGPPEQYVVALAPSLLAADGELALSPSLQPATLKPATSAEQSVQSAQSLSESQQTAQQSAKHTQHSPPDPLLLEIVSALRFLLEGGFLVLTLPVAVESTAVQAAGTAAQQLALTLTALGEAAFRSGLSATDVQQLAASLARLNENLDISNHLQVLFHLTPLAVDVRVDIAAVLQYTESQLADAELQFINRDVLPLGTLYSLRNGRSVESLDSQQQAVLRRYVGCLVVRDLILFNNLNRTQALFGLSKGVLQSIQMAYKVFFHMNLKVLKALHYDFLYEVFKSFETDITAELTPEALAFVNQGVELKFALILTNSGYKTMEDVRKEDPVVLLRTLIDHLPWQSAYCKEDEVVEIENEYDKCLHFINWLKKKCTIP</sequence>
<evidence type="ECO:0000259" key="7">
    <source>
        <dbReference type="PROSITE" id="PS51194"/>
    </source>
</evidence>
<dbReference type="InterPro" id="IPR011545">
    <property type="entry name" value="DEAD/DEAH_box_helicase_dom"/>
</dbReference>
<name>A0A196SMB3_BLAHN</name>
<accession>A0A196SMB3</accession>
<dbReference type="InterPro" id="IPR027417">
    <property type="entry name" value="P-loop_NTPase"/>
</dbReference>
<evidence type="ECO:0000259" key="6">
    <source>
        <dbReference type="PROSITE" id="PS51192"/>
    </source>
</evidence>
<dbReference type="InterPro" id="IPR048960">
    <property type="entry name" value="POLQ-like_helical"/>
</dbReference>
<evidence type="ECO:0000256" key="5">
    <source>
        <dbReference type="SAM" id="MobiDB-lite"/>
    </source>
</evidence>
<dbReference type="AlphaFoldDB" id="A0A196SMB3"/>
<dbReference type="PROSITE" id="PS51192">
    <property type="entry name" value="HELICASE_ATP_BIND_1"/>
    <property type="match status" value="1"/>
</dbReference>
<evidence type="ECO:0000313" key="8">
    <source>
        <dbReference type="EMBL" id="OAO18193.1"/>
    </source>
</evidence>
<protein>
    <submittedName>
        <fullName evidence="8">DNA polymerase theta subunit</fullName>
    </submittedName>
</protein>
<dbReference type="GO" id="GO:0005524">
    <property type="term" value="F:ATP binding"/>
    <property type="evidence" value="ECO:0007669"/>
    <property type="project" value="UniProtKB-KW"/>
</dbReference>
<comment type="caution">
    <text evidence="8">The sequence shown here is derived from an EMBL/GenBank/DDBJ whole genome shotgun (WGS) entry which is preliminary data.</text>
</comment>
<feature type="domain" description="Helicase C-terminal" evidence="7">
    <location>
        <begin position="182"/>
        <end position="371"/>
    </location>
</feature>
<dbReference type="GO" id="GO:0004386">
    <property type="term" value="F:helicase activity"/>
    <property type="evidence" value="ECO:0007669"/>
    <property type="project" value="UniProtKB-KW"/>
</dbReference>
<dbReference type="InterPro" id="IPR001650">
    <property type="entry name" value="Helicase_C-like"/>
</dbReference>
<dbReference type="PROSITE" id="PS51194">
    <property type="entry name" value="HELICASE_CTER"/>
    <property type="match status" value="1"/>
</dbReference>
<dbReference type="PANTHER" id="PTHR47961">
    <property type="entry name" value="DNA POLYMERASE THETA, PUTATIVE (AFU_ORTHOLOGUE AFUA_1G05260)-RELATED"/>
    <property type="match status" value="1"/>
</dbReference>
<keyword evidence="9" id="KW-1185">Reference proteome</keyword>
<keyword evidence="4" id="KW-0067">ATP-binding</keyword>
<dbReference type="STRING" id="478820.A0A196SMB3"/>
<evidence type="ECO:0000256" key="2">
    <source>
        <dbReference type="ARBA" id="ARBA00022801"/>
    </source>
</evidence>
<keyword evidence="2" id="KW-0378">Hydrolase</keyword>
<reference evidence="8 9" key="1">
    <citation type="submission" date="2016-05" db="EMBL/GenBank/DDBJ databases">
        <title>Nuclear genome of Blastocystis sp. subtype 1 NandII.</title>
        <authorList>
            <person name="Gentekaki E."/>
            <person name="Curtis B."/>
            <person name="Stairs C."/>
            <person name="Eme L."/>
            <person name="Herman E."/>
            <person name="Klimes V."/>
            <person name="Arias M.C."/>
            <person name="Elias M."/>
            <person name="Hilliou F."/>
            <person name="Klute M."/>
            <person name="Malik S.-B."/>
            <person name="Pightling A."/>
            <person name="Rachubinski R."/>
            <person name="Salas D."/>
            <person name="Schlacht A."/>
            <person name="Suga H."/>
            <person name="Archibald J."/>
            <person name="Ball S.G."/>
            <person name="Clark G."/>
            <person name="Dacks J."/>
            <person name="Van Der Giezen M."/>
            <person name="Tsaousis A."/>
            <person name="Roger A."/>
        </authorList>
    </citation>
    <scope>NUCLEOTIDE SEQUENCE [LARGE SCALE GENOMIC DNA]</scope>
    <source>
        <strain evidence="9">ATCC 50177 / NandII</strain>
    </source>
</reference>
<feature type="domain" description="Helicase ATP-binding" evidence="6">
    <location>
        <begin position="1"/>
        <end position="141"/>
    </location>
</feature>
<dbReference type="Pfam" id="PF00271">
    <property type="entry name" value="Helicase_C"/>
    <property type="match status" value="1"/>
</dbReference>
<feature type="compositionally biased region" description="Polar residues" evidence="5">
    <location>
        <begin position="469"/>
        <end position="492"/>
    </location>
</feature>
<dbReference type="Proteomes" id="UP000078348">
    <property type="component" value="Unassembled WGS sequence"/>
</dbReference>
<dbReference type="Pfam" id="PF21099">
    <property type="entry name" value="POLQ_helical"/>
    <property type="match status" value="1"/>
</dbReference>
<dbReference type="EMBL" id="LXWW01000003">
    <property type="protein sequence ID" value="OAO18193.1"/>
    <property type="molecule type" value="Genomic_DNA"/>
</dbReference>
<evidence type="ECO:0000313" key="9">
    <source>
        <dbReference type="Proteomes" id="UP000078348"/>
    </source>
</evidence>
<dbReference type="SMART" id="SM00490">
    <property type="entry name" value="HELICc"/>
    <property type="match status" value="1"/>
</dbReference>
<dbReference type="GO" id="GO:0016787">
    <property type="term" value="F:hydrolase activity"/>
    <property type="evidence" value="ECO:0007669"/>
    <property type="project" value="UniProtKB-KW"/>
</dbReference>
<dbReference type="PANTHER" id="PTHR47961:SF6">
    <property type="entry name" value="DNA-DIRECTED DNA POLYMERASE"/>
    <property type="match status" value="1"/>
</dbReference>
<evidence type="ECO:0000256" key="1">
    <source>
        <dbReference type="ARBA" id="ARBA00022741"/>
    </source>
</evidence>
<dbReference type="Pfam" id="PF00270">
    <property type="entry name" value="DEAD"/>
    <property type="match status" value="1"/>
</dbReference>
<dbReference type="InterPro" id="IPR014001">
    <property type="entry name" value="Helicase_ATP-bd"/>
</dbReference>
<feature type="region of interest" description="Disordered" evidence="5">
    <location>
        <begin position="465"/>
        <end position="497"/>
    </location>
</feature>
<dbReference type="SUPFAM" id="SSF52540">
    <property type="entry name" value="P-loop containing nucleoside triphosphate hydrolases"/>
    <property type="match status" value="1"/>
</dbReference>
<keyword evidence="1" id="KW-0547">Nucleotide-binding</keyword>
<gene>
    <name evidence="8" type="ORF">AV274_0087</name>
</gene>
<dbReference type="Gene3D" id="3.40.50.300">
    <property type="entry name" value="P-loop containing nucleotide triphosphate hydrolases"/>
    <property type="match status" value="2"/>
</dbReference>
<keyword evidence="3" id="KW-0347">Helicase</keyword>
<proteinExistence type="predicted"/>
<dbReference type="SUPFAM" id="SSF158702">
    <property type="entry name" value="Sec63 N-terminal domain-like"/>
    <property type="match status" value="1"/>
</dbReference>
<dbReference type="OrthoDB" id="2320933at2759"/>
<organism evidence="8 9">
    <name type="scientific">Blastocystis sp. subtype 1 (strain ATCC 50177 / NandII)</name>
    <dbReference type="NCBI Taxonomy" id="478820"/>
    <lineage>
        <taxon>Eukaryota</taxon>
        <taxon>Sar</taxon>
        <taxon>Stramenopiles</taxon>
        <taxon>Bigyra</taxon>
        <taxon>Opalozoa</taxon>
        <taxon>Opalinata</taxon>
        <taxon>Blastocystidae</taxon>
        <taxon>Blastocystis</taxon>
    </lineage>
</organism>
<dbReference type="InterPro" id="IPR050474">
    <property type="entry name" value="Hel308_SKI2-like"/>
</dbReference>